<protein>
    <submittedName>
        <fullName evidence="1">Uncharacterized protein</fullName>
    </submittedName>
</protein>
<accession>A0A1B6NRT6</accession>
<gene>
    <name evidence="1" type="ORF">MGSAQ_002482</name>
</gene>
<organism evidence="1">
    <name type="scientific">marine sediment metagenome</name>
    <dbReference type="NCBI Taxonomy" id="412755"/>
    <lineage>
        <taxon>unclassified sequences</taxon>
        <taxon>metagenomes</taxon>
        <taxon>ecological metagenomes</taxon>
    </lineage>
</organism>
<comment type="caution">
    <text evidence="1">The sequence shown here is derived from an EMBL/GenBank/DDBJ whole genome shotgun (WGS) entry which is preliminary data.</text>
</comment>
<sequence length="23" mass="2647">AYPLSLDKKVAAYKAFFERMGKL</sequence>
<proteinExistence type="predicted"/>
<evidence type="ECO:0000313" key="1">
    <source>
        <dbReference type="EMBL" id="KTF06021.1"/>
    </source>
</evidence>
<dbReference type="EMBL" id="AYSL01001418">
    <property type="protein sequence ID" value="KTF06021.1"/>
    <property type="molecule type" value="Genomic_DNA"/>
</dbReference>
<name>A0A1B6NRT6_9ZZZZ</name>
<feature type="non-terminal residue" evidence="1">
    <location>
        <position position="1"/>
    </location>
</feature>
<dbReference type="AlphaFoldDB" id="A0A1B6NRT6"/>
<reference evidence="1" key="1">
    <citation type="submission" date="2013-11" db="EMBL/GenBank/DDBJ databases">
        <title>Microbial diversity, functional groups and degradation webs in Northern and Southern Mediterranean and Red Sea marine crude oil polluted sites.</title>
        <authorList>
            <person name="Daffonchio D."/>
            <person name="Mapelli F."/>
            <person name="Ferrer M."/>
            <person name="Richter M."/>
            <person name="Cherif A."/>
            <person name="Malkawi H.I."/>
            <person name="Yakimov M.M."/>
            <person name="Abdel-Fattah Y.R."/>
            <person name="Blaghen M."/>
            <person name="Golyshin P.N."/>
            <person name="Kalogerakis N."/>
            <person name="Boon N."/>
            <person name="Magagnini M."/>
            <person name="Fava F."/>
        </authorList>
    </citation>
    <scope>NUCLEOTIDE SEQUENCE</scope>
</reference>